<feature type="region of interest" description="Disordered" evidence="1">
    <location>
        <begin position="1"/>
        <end position="46"/>
    </location>
</feature>
<proteinExistence type="predicted"/>
<evidence type="ECO:0000313" key="2">
    <source>
        <dbReference type="EMBL" id="CAD8850223.1"/>
    </source>
</evidence>
<sequence length="328" mass="35536">MPSGRGRGRGKAPAEPKAKADPIGRPTKYYEKSIRERAYGTDQEEREQARLAQAALRTQARESGEAVDLGADAEYWRRVAQSKAKSLPFSGCKGKGSKGAVAKGGQVTPPRTDGHVNGTAQQAKVELSPRWPPSAWQSHASAWDAWETMGSDVWREQDWNSASQTPRAEDKTLWTSPASLVEEQCSSAANLLAARVAAPPSPREVSSVTCLFSLDLGEPDLLSMLGDGFPSLREVHLTAHSVSCELLWKLCEVTWRKKPRPPLRICFSSGDLADKGKVFKMAQQRGLKIASEIGGVDEYPMPPADGSAWDVDLVLLPSTPGLASGLFQ</sequence>
<feature type="compositionally biased region" description="Basic residues" evidence="1">
    <location>
        <begin position="1"/>
        <end position="10"/>
    </location>
</feature>
<feature type="compositionally biased region" description="Basic and acidic residues" evidence="1">
    <location>
        <begin position="12"/>
        <end position="39"/>
    </location>
</feature>
<organism evidence="2">
    <name type="scientific">Noctiluca scintillans</name>
    <name type="common">Sea sparkle</name>
    <name type="synonym">Red tide dinoflagellate</name>
    <dbReference type="NCBI Taxonomy" id="2966"/>
    <lineage>
        <taxon>Eukaryota</taxon>
        <taxon>Sar</taxon>
        <taxon>Alveolata</taxon>
        <taxon>Dinophyceae</taxon>
        <taxon>Noctilucales</taxon>
        <taxon>Noctilucaceae</taxon>
        <taxon>Noctiluca</taxon>
    </lineage>
</organism>
<feature type="region of interest" description="Disordered" evidence="1">
    <location>
        <begin position="92"/>
        <end position="117"/>
    </location>
</feature>
<evidence type="ECO:0000256" key="1">
    <source>
        <dbReference type="SAM" id="MobiDB-lite"/>
    </source>
</evidence>
<reference evidence="2" key="1">
    <citation type="submission" date="2021-01" db="EMBL/GenBank/DDBJ databases">
        <authorList>
            <person name="Corre E."/>
            <person name="Pelletier E."/>
            <person name="Niang G."/>
            <person name="Scheremetjew M."/>
            <person name="Finn R."/>
            <person name="Kale V."/>
            <person name="Holt S."/>
            <person name="Cochrane G."/>
            <person name="Meng A."/>
            <person name="Brown T."/>
            <person name="Cohen L."/>
        </authorList>
    </citation>
    <scope>NUCLEOTIDE SEQUENCE</scope>
</reference>
<dbReference type="AlphaFoldDB" id="A0A7S1AD11"/>
<accession>A0A7S1AD11</accession>
<gene>
    <name evidence="2" type="ORF">NSCI0253_LOCUS24573</name>
</gene>
<name>A0A7S1AD11_NOCSC</name>
<dbReference type="EMBL" id="HBFQ01034837">
    <property type="protein sequence ID" value="CAD8850223.1"/>
    <property type="molecule type" value="Transcribed_RNA"/>
</dbReference>
<protein>
    <submittedName>
        <fullName evidence="2">Uncharacterized protein</fullName>
    </submittedName>
</protein>